<dbReference type="InterPro" id="IPR011009">
    <property type="entry name" value="Kinase-like_dom_sf"/>
</dbReference>
<dbReference type="SUPFAM" id="SSF56112">
    <property type="entry name" value="Protein kinase-like (PK-like)"/>
    <property type="match status" value="1"/>
</dbReference>
<gene>
    <name evidence="1" type="ORF">C2G38_2174067</name>
</gene>
<evidence type="ECO:0008006" key="3">
    <source>
        <dbReference type="Google" id="ProtNLM"/>
    </source>
</evidence>
<keyword evidence="2" id="KW-1185">Reference proteome</keyword>
<evidence type="ECO:0000313" key="1">
    <source>
        <dbReference type="EMBL" id="RIB22381.1"/>
    </source>
</evidence>
<evidence type="ECO:0000313" key="2">
    <source>
        <dbReference type="Proteomes" id="UP000266673"/>
    </source>
</evidence>
<proteinExistence type="predicted"/>
<reference evidence="1 2" key="1">
    <citation type="submission" date="2018-06" db="EMBL/GenBank/DDBJ databases">
        <title>Comparative genomics reveals the genomic features of Rhizophagus irregularis, R. cerebriforme, R. diaphanum and Gigaspora rosea, and their symbiotic lifestyle signature.</title>
        <authorList>
            <person name="Morin E."/>
            <person name="San Clemente H."/>
            <person name="Chen E.C.H."/>
            <person name="De La Providencia I."/>
            <person name="Hainaut M."/>
            <person name="Kuo A."/>
            <person name="Kohler A."/>
            <person name="Murat C."/>
            <person name="Tang N."/>
            <person name="Roy S."/>
            <person name="Loubradou J."/>
            <person name="Henrissat B."/>
            <person name="Grigoriev I.V."/>
            <person name="Corradi N."/>
            <person name="Roux C."/>
            <person name="Martin F.M."/>
        </authorList>
    </citation>
    <scope>NUCLEOTIDE SEQUENCE [LARGE SCALE GENOMIC DNA]</scope>
    <source>
        <strain evidence="1 2">DAOM 194757</strain>
    </source>
</reference>
<dbReference type="Gene3D" id="1.10.510.10">
    <property type="entry name" value="Transferase(Phosphotransferase) domain 1"/>
    <property type="match status" value="1"/>
</dbReference>
<dbReference type="Proteomes" id="UP000266673">
    <property type="component" value="Unassembled WGS sequence"/>
</dbReference>
<comment type="caution">
    <text evidence="1">The sequence shown here is derived from an EMBL/GenBank/DDBJ whole genome shotgun (WGS) entry which is preliminary data.</text>
</comment>
<dbReference type="EMBL" id="QKWP01000311">
    <property type="protein sequence ID" value="RIB22381.1"/>
    <property type="molecule type" value="Genomic_DNA"/>
</dbReference>
<dbReference type="AlphaFoldDB" id="A0A397VKN4"/>
<organism evidence="1 2">
    <name type="scientific">Gigaspora rosea</name>
    <dbReference type="NCBI Taxonomy" id="44941"/>
    <lineage>
        <taxon>Eukaryota</taxon>
        <taxon>Fungi</taxon>
        <taxon>Fungi incertae sedis</taxon>
        <taxon>Mucoromycota</taxon>
        <taxon>Glomeromycotina</taxon>
        <taxon>Glomeromycetes</taxon>
        <taxon>Diversisporales</taxon>
        <taxon>Gigasporaceae</taxon>
        <taxon>Gigaspora</taxon>
    </lineage>
</organism>
<dbReference type="OrthoDB" id="3205772at2759"/>
<name>A0A397VKN4_9GLOM</name>
<sequence>MIYNAYIGDLGFATAINKTLDSESRGVYGALPNDYVGNFFRICCISKYKSNDSTLAAEICFNGLRPTILKGTATCYTELLRRCWNADPEKRPTAIEIHETILNWKK</sequence>
<accession>A0A397VKN4</accession>
<protein>
    <recommendedName>
        <fullName evidence="3">Serine-threonine/tyrosine-protein kinase catalytic domain-containing protein</fullName>
    </recommendedName>
</protein>